<evidence type="ECO:0008006" key="10">
    <source>
        <dbReference type="Google" id="ProtNLM"/>
    </source>
</evidence>
<dbReference type="PANTHER" id="PTHR10353:SF297">
    <property type="entry name" value="VICIANIN HYDROLASE-LIKE"/>
    <property type="match status" value="1"/>
</dbReference>
<dbReference type="InterPro" id="IPR033132">
    <property type="entry name" value="GH_1_N_CS"/>
</dbReference>
<evidence type="ECO:0000256" key="2">
    <source>
        <dbReference type="ARBA" id="ARBA00022801"/>
    </source>
</evidence>
<dbReference type="PROSITE" id="PS00572">
    <property type="entry name" value="GLYCOSYL_HYDROL_F1_1"/>
    <property type="match status" value="1"/>
</dbReference>
<evidence type="ECO:0000313" key="8">
    <source>
        <dbReference type="EMBL" id="KAK4285542.1"/>
    </source>
</evidence>
<evidence type="ECO:0000256" key="4">
    <source>
        <dbReference type="PROSITE-ProRule" id="PRU10055"/>
    </source>
</evidence>
<dbReference type="Gene3D" id="3.20.20.80">
    <property type="entry name" value="Glycosidases"/>
    <property type="match status" value="1"/>
</dbReference>
<organism evidence="8 9">
    <name type="scientific">Acacia crassicarpa</name>
    <name type="common">northern wattle</name>
    <dbReference type="NCBI Taxonomy" id="499986"/>
    <lineage>
        <taxon>Eukaryota</taxon>
        <taxon>Viridiplantae</taxon>
        <taxon>Streptophyta</taxon>
        <taxon>Embryophyta</taxon>
        <taxon>Tracheophyta</taxon>
        <taxon>Spermatophyta</taxon>
        <taxon>Magnoliopsida</taxon>
        <taxon>eudicotyledons</taxon>
        <taxon>Gunneridae</taxon>
        <taxon>Pentapetalae</taxon>
        <taxon>rosids</taxon>
        <taxon>fabids</taxon>
        <taxon>Fabales</taxon>
        <taxon>Fabaceae</taxon>
        <taxon>Caesalpinioideae</taxon>
        <taxon>mimosoid clade</taxon>
        <taxon>Acacieae</taxon>
        <taxon>Acacia</taxon>
    </lineage>
</organism>
<dbReference type="EMBL" id="JAWXYG010000001">
    <property type="protein sequence ID" value="KAK4285542.1"/>
    <property type="molecule type" value="Genomic_DNA"/>
</dbReference>
<evidence type="ECO:0000256" key="7">
    <source>
        <dbReference type="SAM" id="SignalP"/>
    </source>
</evidence>
<comment type="caution">
    <text evidence="8">The sequence shown here is derived from an EMBL/GenBank/DDBJ whole genome shotgun (WGS) entry which is preliminary data.</text>
</comment>
<dbReference type="Pfam" id="PF00232">
    <property type="entry name" value="Glyco_hydro_1"/>
    <property type="match status" value="1"/>
</dbReference>
<dbReference type="PANTHER" id="PTHR10353">
    <property type="entry name" value="GLYCOSYL HYDROLASE"/>
    <property type="match status" value="1"/>
</dbReference>
<dbReference type="InterPro" id="IPR017853">
    <property type="entry name" value="GH"/>
</dbReference>
<feature type="active site" description="Nucleophile" evidence="4">
    <location>
        <position position="422"/>
    </location>
</feature>
<dbReference type="AlphaFoldDB" id="A0AAE1THP3"/>
<protein>
    <recommendedName>
        <fullName evidence="10">Vicianin hydrolase</fullName>
    </recommendedName>
</protein>
<evidence type="ECO:0000256" key="3">
    <source>
        <dbReference type="ARBA" id="ARBA00023295"/>
    </source>
</evidence>
<dbReference type="GO" id="GO:0008422">
    <property type="term" value="F:beta-glucosidase activity"/>
    <property type="evidence" value="ECO:0007669"/>
    <property type="project" value="TreeGrafter"/>
</dbReference>
<keyword evidence="3 6" id="KW-0326">Glycosidase</keyword>
<keyword evidence="2 6" id="KW-0378">Hydrolase</keyword>
<dbReference type="FunFam" id="3.20.20.80:FF:000020">
    <property type="entry name" value="Beta-glucosidase 12"/>
    <property type="match status" value="1"/>
</dbReference>
<keyword evidence="7" id="KW-0732">Signal</keyword>
<gene>
    <name evidence="8" type="ORF">QN277_002229</name>
</gene>
<dbReference type="SUPFAM" id="SSF51445">
    <property type="entry name" value="(Trans)glycosidases"/>
    <property type="match status" value="1"/>
</dbReference>
<evidence type="ECO:0000256" key="6">
    <source>
        <dbReference type="RuleBase" id="RU004468"/>
    </source>
</evidence>
<dbReference type="InterPro" id="IPR001360">
    <property type="entry name" value="Glyco_hydro_1"/>
</dbReference>
<reference evidence="8" key="1">
    <citation type="submission" date="2023-10" db="EMBL/GenBank/DDBJ databases">
        <title>Chromosome-level genome of the transformable northern wattle, Acacia crassicarpa.</title>
        <authorList>
            <person name="Massaro I."/>
            <person name="Sinha N.R."/>
            <person name="Poethig S."/>
            <person name="Leichty A.R."/>
        </authorList>
    </citation>
    <scope>NUCLEOTIDE SEQUENCE</scope>
    <source>
        <strain evidence="8">Acra3RX</strain>
        <tissue evidence="8">Leaf</tissue>
    </source>
</reference>
<evidence type="ECO:0000313" key="9">
    <source>
        <dbReference type="Proteomes" id="UP001293593"/>
    </source>
</evidence>
<dbReference type="PRINTS" id="PR00131">
    <property type="entry name" value="GLHYDRLASE1"/>
</dbReference>
<evidence type="ECO:0000256" key="1">
    <source>
        <dbReference type="ARBA" id="ARBA00010838"/>
    </source>
</evidence>
<dbReference type="Proteomes" id="UP001293593">
    <property type="component" value="Unassembled WGS sequence"/>
</dbReference>
<evidence type="ECO:0000256" key="5">
    <source>
        <dbReference type="RuleBase" id="RU003690"/>
    </source>
</evidence>
<accession>A0AAE1THP3</accession>
<feature type="chain" id="PRO_5041900070" description="Vicianin hydrolase" evidence="7">
    <location>
        <begin position="29"/>
        <end position="515"/>
    </location>
</feature>
<dbReference type="InterPro" id="IPR018120">
    <property type="entry name" value="Glyco_hydro_1_AS"/>
</dbReference>
<feature type="signal peptide" evidence="7">
    <location>
        <begin position="1"/>
        <end position="28"/>
    </location>
</feature>
<comment type="similarity">
    <text evidence="1 5">Belongs to the glycosyl hydrolase 1 family.</text>
</comment>
<dbReference type="PROSITE" id="PS00653">
    <property type="entry name" value="GLYCOSYL_HYDROL_F1_2"/>
    <property type="match status" value="1"/>
</dbReference>
<dbReference type="GO" id="GO:0005975">
    <property type="term" value="P:carbohydrate metabolic process"/>
    <property type="evidence" value="ECO:0007669"/>
    <property type="project" value="InterPro"/>
</dbReference>
<name>A0AAE1THP3_9FABA</name>
<sequence length="515" mass="58062">MGVEGGGFLLCVLLVAVAAAATLSLTEAAGGTVKPSRFSVPFNRTLFPPDFVFGAGSAAYQSEGAANIDGRGPGIWDTFTKQHPEKISDHSTGAVADDFYHRYKSDIQLMKKIGLDSFRFSISWSRIFPEGRGKVNDLGVKFYNNLINELLANGLTPFITLFHWDLPQALEDEYGGFRSPKVVDDFQEYANFCFKTFGDRVKNWVTLNEPYSFSVNGYNGGTFAPGRCSNYVGKCTAGDSSTEPYLVAHHLLLSHAAVVKLYKTKYQATQKGKIGITLVTHWFEPKSKTTVDRDAASRALDFFFGWYADPITHGDYPQSMRSYVGDRLPKFTKEESEILKGSYDFLGVNYYTTNYAENPLSTSTVNMSYLSDIHVTLSTTRNGLHVGTPTTLSWLFIAPKGLHQLMVYIKDKYHNPPIYITENGVAELNNASKPAQEAIKDSMRIRYHDNHLRNLLQAIKDGVNVKGYYAWSFFDDFEWDAGYTVRFGITYVDFKNNLKRYLKYSAYWLKMFLLH</sequence>
<proteinExistence type="inferred from homology"/>
<keyword evidence="9" id="KW-1185">Reference proteome</keyword>